<gene>
    <name evidence="1" type="primary">OSJNBb0035I14.14</name>
</gene>
<sequence>MTHARRFARVRGEDPVLPCALEEKGREARVRPPPVWTTYYVSCAHSCPWIMEGDRAAEQEQVQARLYSRSTPSWRARRELRIRSTSSVW</sequence>
<protein>
    <submittedName>
        <fullName evidence="1">Uncharacterized protein</fullName>
    </submittedName>
</protein>
<dbReference type="AlphaFoldDB" id="Q5ZCG7"/>
<organism evidence="1">
    <name type="scientific">Oryza sativa subsp. japonica</name>
    <name type="common">Rice</name>
    <dbReference type="NCBI Taxonomy" id="39947"/>
    <lineage>
        <taxon>Eukaryota</taxon>
        <taxon>Viridiplantae</taxon>
        <taxon>Streptophyta</taxon>
        <taxon>Embryophyta</taxon>
        <taxon>Tracheophyta</taxon>
        <taxon>Spermatophyta</taxon>
        <taxon>Magnoliopsida</taxon>
        <taxon>Liliopsida</taxon>
        <taxon>Poales</taxon>
        <taxon>Poaceae</taxon>
        <taxon>BOP clade</taxon>
        <taxon>Oryzoideae</taxon>
        <taxon>Oryzeae</taxon>
        <taxon>Oryzinae</taxon>
        <taxon>Oryza</taxon>
        <taxon>Oryza sativa</taxon>
    </lineage>
</organism>
<accession>Q5ZCG7</accession>
<dbReference type="EMBL" id="AP003220">
    <property type="protein sequence ID" value="BAD61408.1"/>
    <property type="molecule type" value="Genomic_DNA"/>
</dbReference>
<reference evidence="1" key="1">
    <citation type="journal article" date="2002" name="Nature">
        <title>The genome sequence and structure of rice chromosome 1.</title>
        <authorList>
            <person name="Sasaki T."/>
            <person name="Matsumoto T."/>
            <person name="Yamamoto K."/>
            <person name="Sakata K."/>
            <person name="Baba T."/>
            <person name="Katayose Y."/>
            <person name="Wu J."/>
            <person name="Niimura Y."/>
            <person name="Cheng Z."/>
            <person name="Nagamura Y."/>
            <person name="Antonio B.A."/>
            <person name="Kanamori H."/>
            <person name="Hosokawa S."/>
            <person name="Masukawa M."/>
            <person name="Arikawa K."/>
            <person name="Chiden Y."/>
            <person name="Hayashi M."/>
            <person name="Okamoto M."/>
            <person name="Ando T."/>
            <person name="Aoki H."/>
            <person name="Arita K."/>
            <person name="Hamada M."/>
            <person name="Harada C."/>
            <person name="Hijishita S."/>
            <person name="Honda M."/>
            <person name="Ichikawa Y."/>
            <person name="Idonuma A."/>
            <person name="Iijima M."/>
            <person name="Ikeda M."/>
            <person name="Ikeno M."/>
            <person name="Itoh S."/>
            <person name="Itoh T."/>
            <person name="Itoh Y."/>
            <person name="Itoh Y."/>
            <person name="Iwabuchi A."/>
            <person name="Kamiya K."/>
            <person name="Karasawa W."/>
            <person name="Katagiri S."/>
            <person name="Kikuta A."/>
            <person name="Kobayashi N."/>
            <person name="Kono I."/>
            <person name="Machita K."/>
            <person name="Maehara T."/>
            <person name="Mizuno H."/>
            <person name="Mizubayashi T."/>
            <person name="Mukai Y."/>
            <person name="Nagasaki H."/>
            <person name="Nakashima M."/>
            <person name="Nakama Y."/>
            <person name="Nakamichi Y."/>
            <person name="Nakamura M."/>
            <person name="Namiki N."/>
            <person name="Negishi M."/>
            <person name="Ohta I."/>
            <person name="Ono N."/>
            <person name="Saji S."/>
            <person name="Sakai K."/>
            <person name="Shibata M."/>
            <person name="Shimokawa T."/>
            <person name="Shomura A."/>
            <person name="Song J."/>
            <person name="Takazaki Y."/>
            <person name="Terasawa K."/>
            <person name="Tsuji K."/>
            <person name="Waki K."/>
            <person name="Yamagata H."/>
            <person name="Yamane H."/>
            <person name="Yoshiki S."/>
            <person name="Yoshihara R."/>
            <person name="Yukawa K."/>
            <person name="Zhong H."/>
            <person name="Iwama H."/>
            <person name="Endo T."/>
            <person name="Ito H."/>
            <person name="Hahn J.H."/>
            <person name="Kim H.I."/>
            <person name="Eun M.Y."/>
            <person name="Yano M."/>
            <person name="Jiang J."/>
            <person name="Gojobori T."/>
        </authorList>
    </citation>
    <scope>NUCLEOTIDE SEQUENCE [LARGE SCALE GENOMIC DNA]</scope>
</reference>
<dbReference type="Proteomes" id="UP000817658">
    <property type="component" value="Chromosome 1"/>
</dbReference>
<name>Q5ZCG7_ORYSJ</name>
<evidence type="ECO:0000313" key="1">
    <source>
        <dbReference type="EMBL" id="BAD61408.1"/>
    </source>
</evidence>
<proteinExistence type="predicted"/>